<feature type="chain" id="PRO_5007857608" evidence="1">
    <location>
        <begin position="24"/>
        <end position="257"/>
    </location>
</feature>
<evidence type="ECO:0000256" key="1">
    <source>
        <dbReference type="SAM" id="SignalP"/>
    </source>
</evidence>
<accession>A0A165F5T5</accession>
<feature type="signal peptide" evidence="1">
    <location>
        <begin position="1"/>
        <end position="23"/>
    </location>
</feature>
<keyword evidence="1" id="KW-0732">Signal</keyword>
<dbReference type="AlphaFoldDB" id="A0A165F5T5"/>
<gene>
    <name evidence="2" type="ORF">EXIGLDRAFT_175318</name>
</gene>
<evidence type="ECO:0000313" key="2">
    <source>
        <dbReference type="EMBL" id="KZV88426.1"/>
    </source>
</evidence>
<evidence type="ECO:0000313" key="3">
    <source>
        <dbReference type="Proteomes" id="UP000077266"/>
    </source>
</evidence>
<proteinExistence type="predicted"/>
<dbReference type="InParanoid" id="A0A165F5T5"/>
<sequence>MKLQTLLSFFAGVLSVSVSLAAAKPPDAKADLEAAEELVYLNCQWGEDWNATLYALEEVIYHDHSIPNDDPQFLAVAEGKSLYREQVIRCGTSHEKWYTAAMAVARNSSDSSGKDIVDAAQRSRDSKCLWGAEWNATLASVVQTYYPDSDLPFHDSHILPELQGKAEFKAQLKACDSAKDEFNAEASKYPDALASTNKSSSSSSPAQTVEDSARARSRPLAACRSSACCVGLNDLNEWTPNARIVSTLTYCIIYSPS</sequence>
<dbReference type="Proteomes" id="UP000077266">
    <property type="component" value="Unassembled WGS sequence"/>
</dbReference>
<reference evidence="2 3" key="1">
    <citation type="journal article" date="2016" name="Mol. Biol. Evol.">
        <title>Comparative Genomics of Early-Diverging Mushroom-Forming Fungi Provides Insights into the Origins of Lignocellulose Decay Capabilities.</title>
        <authorList>
            <person name="Nagy L.G."/>
            <person name="Riley R."/>
            <person name="Tritt A."/>
            <person name="Adam C."/>
            <person name="Daum C."/>
            <person name="Floudas D."/>
            <person name="Sun H."/>
            <person name="Yadav J.S."/>
            <person name="Pangilinan J."/>
            <person name="Larsson K.H."/>
            <person name="Matsuura K."/>
            <person name="Barry K."/>
            <person name="Labutti K."/>
            <person name="Kuo R."/>
            <person name="Ohm R.A."/>
            <person name="Bhattacharya S.S."/>
            <person name="Shirouzu T."/>
            <person name="Yoshinaga Y."/>
            <person name="Martin F.M."/>
            <person name="Grigoriev I.V."/>
            <person name="Hibbett D.S."/>
        </authorList>
    </citation>
    <scope>NUCLEOTIDE SEQUENCE [LARGE SCALE GENOMIC DNA]</scope>
    <source>
        <strain evidence="2 3">HHB12029</strain>
    </source>
</reference>
<keyword evidence="3" id="KW-1185">Reference proteome</keyword>
<organism evidence="2 3">
    <name type="scientific">Exidia glandulosa HHB12029</name>
    <dbReference type="NCBI Taxonomy" id="1314781"/>
    <lineage>
        <taxon>Eukaryota</taxon>
        <taxon>Fungi</taxon>
        <taxon>Dikarya</taxon>
        <taxon>Basidiomycota</taxon>
        <taxon>Agaricomycotina</taxon>
        <taxon>Agaricomycetes</taxon>
        <taxon>Auriculariales</taxon>
        <taxon>Exidiaceae</taxon>
        <taxon>Exidia</taxon>
    </lineage>
</organism>
<protein>
    <submittedName>
        <fullName evidence="2">Uncharacterized protein</fullName>
    </submittedName>
</protein>
<name>A0A165F5T5_EXIGL</name>
<dbReference type="EMBL" id="KV426100">
    <property type="protein sequence ID" value="KZV88426.1"/>
    <property type="molecule type" value="Genomic_DNA"/>
</dbReference>